<gene>
    <name evidence="2" type="ORF">Y1Q_0023481</name>
</gene>
<evidence type="ECO:0000256" key="1">
    <source>
        <dbReference type="SAM" id="MobiDB-lite"/>
    </source>
</evidence>
<protein>
    <submittedName>
        <fullName evidence="2">Uncharacterized protein</fullName>
    </submittedName>
</protein>
<name>A0A151NQ19_ALLMI</name>
<dbReference type="AlphaFoldDB" id="A0A151NQ19"/>
<evidence type="ECO:0000313" key="2">
    <source>
        <dbReference type="EMBL" id="KYO38810.1"/>
    </source>
</evidence>
<organism evidence="2 3">
    <name type="scientific">Alligator mississippiensis</name>
    <name type="common">American alligator</name>
    <dbReference type="NCBI Taxonomy" id="8496"/>
    <lineage>
        <taxon>Eukaryota</taxon>
        <taxon>Metazoa</taxon>
        <taxon>Chordata</taxon>
        <taxon>Craniata</taxon>
        <taxon>Vertebrata</taxon>
        <taxon>Euteleostomi</taxon>
        <taxon>Archelosauria</taxon>
        <taxon>Archosauria</taxon>
        <taxon>Crocodylia</taxon>
        <taxon>Alligatoridae</taxon>
        <taxon>Alligatorinae</taxon>
        <taxon>Alligator</taxon>
    </lineage>
</organism>
<reference evidence="2 3" key="1">
    <citation type="journal article" date="2012" name="Genome Biol.">
        <title>Sequencing three crocodilian genomes to illuminate the evolution of archosaurs and amniotes.</title>
        <authorList>
            <person name="St John J.A."/>
            <person name="Braun E.L."/>
            <person name="Isberg S.R."/>
            <person name="Miles L.G."/>
            <person name="Chong A.Y."/>
            <person name="Gongora J."/>
            <person name="Dalzell P."/>
            <person name="Moran C."/>
            <person name="Bed'hom B."/>
            <person name="Abzhanov A."/>
            <person name="Burgess S.C."/>
            <person name="Cooksey A.M."/>
            <person name="Castoe T.A."/>
            <person name="Crawford N.G."/>
            <person name="Densmore L.D."/>
            <person name="Drew J.C."/>
            <person name="Edwards S.V."/>
            <person name="Faircloth B.C."/>
            <person name="Fujita M.K."/>
            <person name="Greenwold M.J."/>
            <person name="Hoffmann F.G."/>
            <person name="Howard J.M."/>
            <person name="Iguchi T."/>
            <person name="Janes D.E."/>
            <person name="Khan S.Y."/>
            <person name="Kohno S."/>
            <person name="de Koning A.J."/>
            <person name="Lance S.L."/>
            <person name="McCarthy F.M."/>
            <person name="McCormack J.E."/>
            <person name="Merchant M.E."/>
            <person name="Peterson D.G."/>
            <person name="Pollock D.D."/>
            <person name="Pourmand N."/>
            <person name="Raney B.J."/>
            <person name="Roessler K.A."/>
            <person name="Sanford J.R."/>
            <person name="Sawyer R.H."/>
            <person name="Schmidt C.J."/>
            <person name="Triplett E.W."/>
            <person name="Tuberville T.D."/>
            <person name="Venegas-Anaya M."/>
            <person name="Howard J.T."/>
            <person name="Jarvis E.D."/>
            <person name="Guillette L.J.Jr."/>
            <person name="Glenn T.C."/>
            <person name="Green R.E."/>
            <person name="Ray D.A."/>
        </authorList>
    </citation>
    <scope>NUCLEOTIDE SEQUENCE [LARGE SCALE GENOMIC DNA]</scope>
    <source>
        <strain evidence="2">KSC_2009_1</strain>
    </source>
</reference>
<dbReference type="EMBL" id="AKHW03002440">
    <property type="protein sequence ID" value="KYO38810.1"/>
    <property type="molecule type" value="Genomic_DNA"/>
</dbReference>
<accession>A0A151NQ19</accession>
<evidence type="ECO:0000313" key="3">
    <source>
        <dbReference type="Proteomes" id="UP000050525"/>
    </source>
</evidence>
<keyword evidence="3" id="KW-1185">Reference proteome</keyword>
<comment type="caution">
    <text evidence="2">The sequence shown here is derived from an EMBL/GenBank/DDBJ whole genome shotgun (WGS) entry which is preliminary data.</text>
</comment>
<dbReference type="Proteomes" id="UP000050525">
    <property type="component" value="Unassembled WGS sequence"/>
</dbReference>
<sequence>MKAPAFTRKMKPGPSGCLQGRGADWMTPGARTQAYFLHAMQLILSTISRMVQLILSTISRIISGMKNTSVLGIHSLPPPLPMLTHPRARSV</sequence>
<proteinExistence type="predicted"/>
<feature type="region of interest" description="Disordered" evidence="1">
    <location>
        <begin position="1"/>
        <end position="20"/>
    </location>
</feature>